<organism evidence="2 3">
    <name type="scientific">Polyplax serrata</name>
    <name type="common">Common mouse louse</name>
    <dbReference type="NCBI Taxonomy" id="468196"/>
    <lineage>
        <taxon>Eukaryota</taxon>
        <taxon>Metazoa</taxon>
        <taxon>Ecdysozoa</taxon>
        <taxon>Arthropoda</taxon>
        <taxon>Hexapoda</taxon>
        <taxon>Insecta</taxon>
        <taxon>Pterygota</taxon>
        <taxon>Neoptera</taxon>
        <taxon>Paraneoptera</taxon>
        <taxon>Psocodea</taxon>
        <taxon>Troctomorpha</taxon>
        <taxon>Phthiraptera</taxon>
        <taxon>Anoplura</taxon>
        <taxon>Polyplacidae</taxon>
        <taxon>Polyplax</taxon>
    </lineage>
</organism>
<feature type="compositionally biased region" description="Basic and acidic residues" evidence="1">
    <location>
        <begin position="54"/>
        <end position="67"/>
    </location>
</feature>
<reference evidence="2 3" key="1">
    <citation type="submission" date="2023-09" db="EMBL/GenBank/DDBJ databases">
        <title>Genomes of two closely related lineages of the louse Polyplax serrata with different host specificities.</title>
        <authorList>
            <person name="Martinu J."/>
            <person name="Tarabai H."/>
            <person name="Stefka J."/>
            <person name="Hypsa V."/>
        </authorList>
    </citation>
    <scope>NUCLEOTIDE SEQUENCE [LARGE SCALE GENOMIC DNA]</scope>
    <source>
        <strain evidence="2">98ZLc_SE</strain>
    </source>
</reference>
<comment type="caution">
    <text evidence="2">The sequence shown here is derived from an EMBL/GenBank/DDBJ whole genome shotgun (WGS) entry which is preliminary data.</text>
</comment>
<evidence type="ECO:0000256" key="1">
    <source>
        <dbReference type="SAM" id="MobiDB-lite"/>
    </source>
</evidence>
<dbReference type="Proteomes" id="UP001359485">
    <property type="component" value="Unassembled WGS sequence"/>
</dbReference>
<gene>
    <name evidence="2" type="ORF">RUM44_000243</name>
</gene>
<name>A0ABR1B503_POLSC</name>
<feature type="region of interest" description="Disordered" evidence="1">
    <location>
        <begin position="35"/>
        <end position="118"/>
    </location>
</feature>
<keyword evidence="3" id="KW-1185">Reference proteome</keyword>
<accession>A0ABR1B503</accession>
<feature type="region of interest" description="Disordered" evidence="1">
    <location>
        <begin position="1"/>
        <end position="23"/>
    </location>
</feature>
<proteinExistence type="predicted"/>
<evidence type="ECO:0000313" key="2">
    <source>
        <dbReference type="EMBL" id="KAK6634994.1"/>
    </source>
</evidence>
<feature type="compositionally biased region" description="Basic and acidic residues" evidence="1">
    <location>
        <begin position="76"/>
        <end position="85"/>
    </location>
</feature>
<feature type="compositionally biased region" description="Basic residues" evidence="1">
    <location>
        <begin position="86"/>
        <end position="102"/>
    </location>
</feature>
<sequence>MSFCPSDVGVPGGSRKEVQGPPGCYGILLEIKKDNDKTKKTRIVRKGSGSTKNSSREVEARKQHQTEDNSNILRSRPKDNKDRVTRRTRNVKRNRRRNRRGQKGNAKEGNQPEIVGKP</sequence>
<dbReference type="EMBL" id="JAWJWF010000003">
    <property type="protein sequence ID" value="KAK6634994.1"/>
    <property type="molecule type" value="Genomic_DNA"/>
</dbReference>
<evidence type="ECO:0000313" key="3">
    <source>
        <dbReference type="Proteomes" id="UP001359485"/>
    </source>
</evidence>
<protein>
    <submittedName>
        <fullName evidence="2">Uncharacterized protein</fullName>
    </submittedName>
</protein>